<sequence length="445" mass="49112">MKKITVSGDTGKSRRDFCKSSALLAGGFMMTQLPVQASAFVEGSDKLKLALIGCGGRGTGAANQALNADENVQLVAMADAFRDRLDGSLSNLESKFGKSKKIKVKESGKFVGFDGYKQAIDMADVVILTTPPGFRPIHFEYAINAGKHVFMEKPVATDAPGIRRVLEAAKLAKEKKLNVVVGLQRHYQTSYREIAKKIKEGAIGEIVSGQVYWNSDGVWVRERQPGQTEMEYQMRNWYYFNWLCGDHINEQHIHNIDVANWFIGDYPVSAQGMGGRQVRNGKDHGEIFDHHFVEFTYPSGAVIASQCRHQPGTMSRVQEVFQGTKGSVKTDSGNRGTIKDYSGGTIYNHRGRNDPNPYQVEHDELFASIRSGGVISNAEYGAKSTMTAILGRMATYSGQVITWDEAINSKLSIMPETYAWDANPPVMPDENGHYAIPVPGKTKVI</sequence>
<evidence type="ECO:0000259" key="1">
    <source>
        <dbReference type="Pfam" id="PF01408"/>
    </source>
</evidence>
<evidence type="ECO:0000259" key="2">
    <source>
        <dbReference type="Pfam" id="PF22725"/>
    </source>
</evidence>
<organism evidence="3 4">
    <name type="scientific">Splendidivirga corallicola</name>
    <dbReference type="NCBI Taxonomy" id="3051826"/>
    <lineage>
        <taxon>Bacteria</taxon>
        <taxon>Pseudomonadati</taxon>
        <taxon>Bacteroidota</taxon>
        <taxon>Cytophagia</taxon>
        <taxon>Cytophagales</taxon>
        <taxon>Splendidivirgaceae</taxon>
        <taxon>Splendidivirga</taxon>
    </lineage>
</organism>
<comment type="caution">
    <text evidence="3">The sequence shown here is derived from an EMBL/GenBank/DDBJ whole genome shotgun (WGS) entry which is preliminary data.</text>
</comment>
<dbReference type="InterPro" id="IPR050463">
    <property type="entry name" value="Gfo/Idh/MocA_oxidrdct_glycsds"/>
</dbReference>
<accession>A0ABT8KI72</accession>
<dbReference type="PANTHER" id="PTHR43818:SF5">
    <property type="entry name" value="OXIDOREDUCTASE FAMILY PROTEIN"/>
    <property type="match status" value="1"/>
</dbReference>
<dbReference type="SUPFAM" id="SSF55347">
    <property type="entry name" value="Glyceraldehyde-3-phosphate dehydrogenase-like, C-terminal domain"/>
    <property type="match status" value="1"/>
</dbReference>
<dbReference type="Gene3D" id="3.30.360.10">
    <property type="entry name" value="Dihydrodipicolinate Reductase, domain 2"/>
    <property type="match status" value="1"/>
</dbReference>
<dbReference type="InterPro" id="IPR055170">
    <property type="entry name" value="GFO_IDH_MocA-like_dom"/>
</dbReference>
<dbReference type="Pfam" id="PF22725">
    <property type="entry name" value="GFO_IDH_MocA_C3"/>
    <property type="match status" value="1"/>
</dbReference>
<dbReference type="InterPro" id="IPR006311">
    <property type="entry name" value="TAT_signal"/>
</dbReference>
<dbReference type="Gene3D" id="3.40.50.720">
    <property type="entry name" value="NAD(P)-binding Rossmann-like Domain"/>
    <property type="match status" value="1"/>
</dbReference>
<dbReference type="PANTHER" id="PTHR43818">
    <property type="entry name" value="BCDNA.GH03377"/>
    <property type="match status" value="1"/>
</dbReference>
<evidence type="ECO:0000313" key="4">
    <source>
        <dbReference type="Proteomes" id="UP001172082"/>
    </source>
</evidence>
<dbReference type="Pfam" id="PF01408">
    <property type="entry name" value="GFO_IDH_MocA"/>
    <property type="match status" value="1"/>
</dbReference>
<protein>
    <submittedName>
        <fullName evidence="3">Gfo/Idh/MocA family oxidoreductase</fullName>
    </submittedName>
</protein>
<dbReference type="Proteomes" id="UP001172082">
    <property type="component" value="Unassembled WGS sequence"/>
</dbReference>
<dbReference type="InterPro" id="IPR000683">
    <property type="entry name" value="Gfo/Idh/MocA-like_OxRdtase_N"/>
</dbReference>
<dbReference type="SUPFAM" id="SSF51735">
    <property type="entry name" value="NAD(P)-binding Rossmann-fold domains"/>
    <property type="match status" value="1"/>
</dbReference>
<dbReference type="InterPro" id="IPR036291">
    <property type="entry name" value="NAD(P)-bd_dom_sf"/>
</dbReference>
<proteinExistence type="predicted"/>
<name>A0ABT8KI72_9BACT</name>
<dbReference type="EMBL" id="JAUJEA010000001">
    <property type="protein sequence ID" value="MDN5200421.1"/>
    <property type="molecule type" value="Genomic_DNA"/>
</dbReference>
<evidence type="ECO:0000313" key="3">
    <source>
        <dbReference type="EMBL" id="MDN5200421.1"/>
    </source>
</evidence>
<reference evidence="3" key="1">
    <citation type="submission" date="2023-06" db="EMBL/GenBank/DDBJ databases">
        <title>Genomic of Parafulvivirga corallium.</title>
        <authorList>
            <person name="Wang G."/>
        </authorList>
    </citation>
    <scope>NUCLEOTIDE SEQUENCE</scope>
    <source>
        <strain evidence="3">BMA10</strain>
    </source>
</reference>
<dbReference type="PROSITE" id="PS51318">
    <property type="entry name" value="TAT"/>
    <property type="match status" value="1"/>
</dbReference>
<feature type="domain" description="Gfo/Idh/MocA-like oxidoreductase N-terminal" evidence="1">
    <location>
        <begin position="48"/>
        <end position="173"/>
    </location>
</feature>
<gene>
    <name evidence="3" type="ORF">QQ008_03590</name>
</gene>
<feature type="domain" description="GFO/IDH/MocA-like oxidoreductase" evidence="2">
    <location>
        <begin position="191"/>
        <end position="328"/>
    </location>
</feature>
<keyword evidence="4" id="KW-1185">Reference proteome</keyword>